<protein>
    <submittedName>
        <fullName evidence="2">Uncharacterized protein</fullName>
    </submittedName>
</protein>
<gene>
    <name evidence="2" type="ORF">F2P81_018733</name>
</gene>
<dbReference type="Proteomes" id="UP000438429">
    <property type="component" value="Unassembled WGS sequence"/>
</dbReference>
<feature type="region of interest" description="Disordered" evidence="1">
    <location>
        <begin position="112"/>
        <end position="131"/>
    </location>
</feature>
<sequence>MKVEPPVRRRFKSAPRSGCLAVLTQCSVLCPTPAGGHRTRGRETPDISPPNSFKPEQTRDRVVCDVTLVLAEDAGQQGCQRITECGSVVRSVEGRLFTRGPFAAEITKMPVQQCNSSDASPRTKPETALTL</sequence>
<comment type="caution">
    <text evidence="2">The sequence shown here is derived from an EMBL/GenBank/DDBJ whole genome shotgun (WGS) entry which is preliminary data.</text>
</comment>
<evidence type="ECO:0000313" key="3">
    <source>
        <dbReference type="Proteomes" id="UP000438429"/>
    </source>
</evidence>
<organism evidence="2 3">
    <name type="scientific">Scophthalmus maximus</name>
    <name type="common">Turbot</name>
    <name type="synonym">Psetta maxima</name>
    <dbReference type="NCBI Taxonomy" id="52904"/>
    <lineage>
        <taxon>Eukaryota</taxon>
        <taxon>Metazoa</taxon>
        <taxon>Chordata</taxon>
        <taxon>Craniata</taxon>
        <taxon>Vertebrata</taxon>
        <taxon>Euteleostomi</taxon>
        <taxon>Actinopterygii</taxon>
        <taxon>Neopterygii</taxon>
        <taxon>Teleostei</taxon>
        <taxon>Neoteleostei</taxon>
        <taxon>Acanthomorphata</taxon>
        <taxon>Carangaria</taxon>
        <taxon>Pleuronectiformes</taxon>
        <taxon>Pleuronectoidei</taxon>
        <taxon>Scophthalmidae</taxon>
        <taxon>Scophthalmus</taxon>
    </lineage>
</organism>
<name>A0A6A4SBF4_SCOMX</name>
<proteinExistence type="predicted"/>
<dbReference type="EMBL" id="VEVO01000016">
    <property type="protein sequence ID" value="KAF0029628.1"/>
    <property type="molecule type" value="Genomic_DNA"/>
</dbReference>
<feature type="region of interest" description="Disordered" evidence="1">
    <location>
        <begin position="33"/>
        <end position="56"/>
    </location>
</feature>
<accession>A0A6A4SBF4</accession>
<evidence type="ECO:0000313" key="2">
    <source>
        <dbReference type="EMBL" id="KAF0029628.1"/>
    </source>
</evidence>
<dbReference type="AlphaFoldDB" id="A0A6A4SBF4"/>
<evidence type="ECO:0000256" key="1">
    <source>
        <dbReference type="SAM" id="MobiDB-lite"/>
    </source>
</evidence>
<reference evidence="2 3" key="1">
    <citation type="submission" date="2019-06" db="EMBL/GenBank/DDBJ databases">
        <title>Draft genomes of female and male turbot (Scophthalmus maximus).</title>
        <authorList>
            <person name="Xu H."/>
            <person name="Xu X.-W."/>
            <person name="Shao C."/>
            <person name="Chen S."/>
        </authorList>
    </citation>
    <scope>NUCLEOTIDE SEQUENCE [LARGE SCALE GENOMIC DNA]</scope>
    <source>
        <strain evidence="2">Ysfricsl-2016a</strain>
        <tissue evidence="2">Blood</tissue>
    </source>
</reference>